<comment type="catalytic activity">
    <reaction evidence="7">
        <text>L-threonyl-[protein] + ATP = O-phospho-L-threonyl-[protein] + ADP + H(+)</text>
        <dbReference type="Rhea" id="RHEA:46608"/>
        <dbReference type="Rhea" id="RHEA-COMP:11060"/>
        <dbReference type="Rhea" id="RHEA-COMP:11605"/>
        <dbReference type="ChEBI" id="CHEBI:15378"/>
        <dbReference type="ChEBI" id="CHEBI:30013"/>
        <dbReference type="ChEBI" id="CHEBI:30616"/>
        <dbReference type="ChEBI" id="CHEBI:61977"/>
        <dbReference type="ChEBI" id="CHEBI:456216"/>
        <dbReference type="EC" id="2.7.11.1"/>
    </reaction>
</comment>
<comment type="caution">
    <text evidence="9">The sequence shown here is derived from an EMBL/GenBank/DDBJ whole genome shotgun (WGS) entry which is preliminary data.</text>
</comment>
<evidence type="ECO:0000256" key="5">
    <source>
        <dbReference type="ARBA" id="ARBA00022777"/>
    </source>
</evidence>
<evidence type="ECO:0000256" key="6">
    <source>
        <dbReference type="ARBA" id="ARBA00022840"/>
    </source>
</evidence>
<evidence type="ECO:0000256" key="4">
    <source>
        <dbReference type="ARBA" id="ARBA00022741"/>
    </source>
</evidence>
<dbReference type="EMBL" id="NMUH01003124">
    <property type="protein sequence ID" value="MQM03936.1"/>
    <property type="molecule type" value="Genomic_DNA"/>
</dbReference>
<evidence type="ECO:0000313" key="10">
    <source>
        <dbReference type="Proteomes" id="UP000652761"/>
    </source>
</evidence>
<dbReference type="GO" id="GO:0004674">
    <property type="term" value="F:protein serine/threonine kinase activity"/>
    <property type="evidence" value="ECO:0007669"/>
    <property type="project" value="UniProtKB-KW"/>
</dbReference>
<keyword evidence="3" id="KW-0808">Transferase</keyword>
<protein>
    <recommendedName>
        <fullName evidence="1">non-specific serine/threonine protein kinase</fullName>
        <ecNumber evidence="1">2.7.11.1</ecNumber>
    </recommendedName>
</protein>
<keyword evidence="6" id="KW-0067">ATP-binding</keyword>
<keyword evidence="2" id="KW-0723">Serine/threonine-protein kinase</keyword>
<name>A0A843W7M0_COLES</name>
<evidence type="ECO:0000256" key="1">
    <source>
        <dbReference type="ARBA" id="ARBA00012513"/>
    </source>
</evidence>
<dbReference type="AlphaFoldDB" id="A0A843W7M0"/>
<organism evidence="9 10">
    <name type="scientific">Colocasia esculenta</name>
    <name type="common">Wild taro</name>
    <name type="synonym">Arum esculentum</name>
    <dbReference type="NCBI Taxonomy" id="4460"/>
    <lineage>
        <taxon>Eukaryota</taxon>
        <taxon>Viridiplantae</taxon>
        <taxon>Streptophyta</taxon>
        <taxon>Embryophyta</taxon>
        <taxon>Tracheophyta</taxon>
        <taxon>Spermatophyta</taxon>
        <taxon>Magnoliopsida</taxon>
        <taxon>Liliopsida</taxon>
        <taxon>Araceae</taxon>
        <taxon>Aroideae</taxon>
        <taxon>Colocasieae</taxon>
        <taxon>Colocasia</taxon>
    </lineage>
</organism>
<keyword evidence="10" id="KW-1185">Reference proteome</keyword>
<gene>
    <name evidence="9" type="ORF">Taro_036724</name>
</gene>
<evidence type="ECO:0000313" key="9">
    <source>
        <dbReference type="EMBL" id="MQM03936.1"/>
    </source>
</evidence>
<keyword evidence="5" id="KW-0418">Kinase</keyword>
<dbReference type="Proteomes" id="UP000652761">
    <property type="component" value="Unassembled WGS sequence"/>
</dbReference>
<dbReference type="OrthoDB" id="432483at2759"/>
<comment type="catalytic activity">
    <reaction evidence="8">
        <text>L-seryl-[protein] + ATP = O-phospho-L-seryl-[protein] + ADP + H(+)</text>
        <dbReference type="Rhea" id="RHEA:17989"/>
        <dbReference type="Rhea" id="RHEA-COMP:9863"/>
        <dbReference type="Rhea" id="RHEA-COMP:11604"/>
        <dbReference type="ChEBI" id="CHEBI:15378"/>
        <dbReference type="ChEBI" id="CHEBI:29999"/>
        <dbReference type="ChEBI" id="CHEBI:30616"/>
        <dbReference type="ChEBI" id="CHEBI:83421"/>
        <dbReference type="ChEBI" id="CHEBI:456216"/>
        <dbReference type="EC" id="2.7.11.1"/>
    </reaction>
</comment>
<evidence type="ECO:0000256" key="3">
    <source>
        <dbReference type="ARBA" id="ARBA00022679"/>
    </source>
</evidence>
<evidence type="ECO:0000256" key="2">
    <source>
        <dbReference type="ARBA" id="ARBA00022527"/>
    </source>
</evidence>
<dbReference type="GO" id="GO:0005524">
    <property type="term" value="F:ATP binding"/>
    <property type="evidence" value="ECO:0007669"/>
    <property type="project" value="UniProtKB-KW"/>
</dbReference>
<accession>A0A843W7M0</accession>
<reference evidence="9" key="1">
    <citation type="submission" date="2017-07" db="EMBL/GenBank/DDBJ databases">
        <title>Taro Niue Genome Assembly and Annotation.</title>
        <authorList>
            <person name="Atibalentja N."/>
            <person name="Keating K."/>
            <person name="Fields C.J."/>
        </authorList>
    </citation>
    <scope>NUCLEOTIDE SEQUENCE</scope>
    <source>
        <strain evidence="9">Niue_2</strain>
        <tissue evidence="9">Leaf</tissue>
    </source>
</reference>
<evidence type="ECO:0000256" key="8">
    <source>
        <dbReference type="ARBA" id="ARBA00048679"/>
    </source>
</evidence>
<dbReference type="PANTHER" id="PTHR45637">
    <property type="entry name" value="FLIPPASE KINASE 1-RELATED"/>
    <property type="match status" value="1"/>
</dbReference>
<keyword evidence="4" id="KW-0547">Nucleotide-binding</keyword>
<evidence type="ECO:0000256" key="7">
    <source>
        <dbReference type="ARBA" id="ARBA00047899"/>
    </source>
</evidence>
<dbReference type="EC" id="2.7.11.1" evidence="1"/>
<sequence>MHKVVVHIKRTSHKLVKGKRLSKGHGVALSRILASEEKSRRPFSPAQLISDPDHQNPLPAAAHLLGDHPAPFASAFYILPSCIVPAVSCFNPRHRCRKKKAGGRHGPAGGEMEFMAEPMDVRSMSFMGTHEYLAPEIVPGEGHGSAVEW</sequence>
<proteinExistence type="predicted"/>